<keyword evidence="1 2" id="KW-0378">Hydrolase</keyword>
<dbReference type="AlphaFoldDB" id="A0A1G2I434"/>
<feature type="domain" description="Phosphoesterase HXTX" evidence="3">
    <location>
        <begin position="13"/>
        <end position="94"/>
    </location>
</feature>
<dbReference type="GO" id="GO:0016874">
    <property type="term" value="F:ligase activity"/>
    <property type="evidence" value="ECO:0007669"/>
    <property type="project" value="UniProtKB-KW"/>
</dbReference>
<dbReference type="HAMAP" id="MF_01940">
    <property type="entry name" value="RNA_CPDase"/>
    <property type="match status" value="1"/>
</dbReference>
<comment type="similarity">
    <text evidence="2">Belongs to the 2H phosphoesterase superfamily. ThpR family.</text>
</comment>
<gene>
    <name evidence="4" type="ORF">A3D44_03345</name>
</gene>
<dbReference type="InterPro" id="IPR009097">
    <property type="entry name" value="Cyclic_Pdiesterase"/>
</dbReference>
<dbReference type="STRING" id="1802207.A3D44_03345"/>
<feature type="short sequence motif" description="HXTX 2" evidence="2">
    <location>
        <begin position="130"/>
        <end position="133"/>
    </location>
</feature>
<comment type="caution">
    <text evidence="4">The sequence shown here is derived from an EMBL/GenBank/DDBJ whole genome shotgun (WGS) entry which is preliminary data.</text>
</comment>
<evidence type="ECO:0000313" key="5">
    <source>
        <dbReference type="Proteomes" id="UP000178820"/>
    </source>
</evidence>
<evidence type="ECO:0000259" key="3">
    <source>
        <dbReference type="Pfam" id="PF02834"/>
    </source>
</evidence>
<comment type="catalytic activity">
    <reaction evidence="2">
        <text>a 3'-end 2',3'-cyclophospho-ribonucleotide-RNA + H2O = a 3'-end 2'-phospho-ribonucleotide-RNA + H(+)</text>
        <dbReference type="Rhea" id="RHEA:11828"/>
        <dbReference type="Rhea" id="RHEA-COMP:10464"/>
        <dbReference type="Rhea" id="RHEA-COMP:17353"/>
        <dbReference type="ChEBI" id="CHEBI:15377"/>
        <dbReference type="ChEBI" id="CHEBI:15378"/>
        <dbReference type="ChEBI" id="CHEBI:83064"/>
        <dbReference type="ChEBI" id="CHEBI:173113"/>
        <dbReference type="EC" id="3.1.4.58"/>
    </reaction>
</comment>
<dbReference type="Pfam" id="PF02834">
    <property type="entry name" value="LigT_PEase"/>
    <property type="match status" value="2"/>
</dbReference>
<evidence type="ECO:0000256" key="1">
    <source>
        <dbReference type="ARBA" id="ARBA00022801"/>
    </source>
</evidence>
<dbReference type="Gene3D" id="3.90.1140.10">
    <property type="entry name" value="Cyclic phosphodiesterase"/>
    <property type="match status" value="1"/>
</dbReference>
<evidence type="ECO:0000256" key="2">
    <source>
        <dbReference type="HAMAP-Rule" id="MF_01940"/>
    </source>
</evidence>
<dbReference type="EMBL" id="MHOT01000008">
    <property type="protein sequence ID" value="OGZ69584.1"/>
    <property type="molecule type" value="Genomic_DNA"/>
</dbReference>
<feature type="active site" description="Proton acceptor" evidence="2">
    <location>
        <position position="130"/>
    </location>
</feature>
<evidence type="ECO:0000313" key="4">
    <source>
        <dbReference type="EMBL" id="OGZ69584.1"/>
    </source>
</evidence>
<name>A0A1G2I434_9BACT</name>
<dbReference type="SUPFAM" id="SSF55144">
    <property type="entry name" value="LigT-like"/>
    <property type="match status" value="1"/>
</dbReference>
<sequence length="188" mass="22086">MQKRRRIFIAINLPQEYKKRLISFEKKWADVPAKWTPQENLHITVVFLGDITDVELGQVCLATKKVAENQEGFNIDLNKIAYGPEEKIPPRYIWAGGEKSEPMHTLKEELENEISEIVNLKPDKNTFTPHITLARINEWQWRQIELEERPEVNEIIDMTFPVESIEVMESELTKQGPRYTVIESHQFQ</sequence>
<comment type="function">
    <text evidence="2">Hydrolyzes RNA 2',3'-cyclic phosphodiester to an RNA 2'-phosphomonoester.</text>
</comment>
<feature type="domain" description="Phosphoesterase HXTX" evidence="3">
    <location>
        <begin position="106"/>
        <end position="179"/>
    </location>
</feature>
<feature type="short sequence motif" description="HXTX 1" evidence="2">
    <location>
        <begin position="42"/>
        <end position="45"/>
    </location>
</feature>
<protein>
    <recommendedName>
        <fullName evidence="2">RNA 2',3'-cyclic phosphodiesterase</fullName>
        <shortName evidence="2">RNA 2',3'-CPDase</shortName>
        <ecNumber evidence="2">3.1.4.58</ecNumber>
    </recommendedName>
</protein>
<dbReference type="PANTHER" id="PTHR35561">
    <property type="entry name" value="RNA 2',3'-CYCLIC PHOSPHODIESTERASE"/>
    <property type="match status" value="1"/>
</dbReference>
<dbReference type="InterPro" id="IPR014051">
    <property type="entry name" value="Phosphoesterase_HXTX"/>
</dbReference>
<dbReference type="Proteomes" id="UP000178820">
    <property type="component" value="Unassembled WGS sequence"/>
</dbReference>
<organism evidence="4 5">
    <name type="scientific">Candidatus Staskawiczbacteria bacterium RIFCSPHIGHO2_02_FULL_42_22</name>
    <dbReference type="NCBI Taxonomy" id="1802207"/>
    <lineage>
        <taxon>Bacteria</taxon>
        <taxon>Candidatus Staskawicziibacteriota</taxon>
    </lineage>
</organism>
<dbReference type="GO" id="GO:0008664">
    <property type="term" value="F:RNA 2',3'-cyclic 3'-phosphodiesterase activity"/>
    <property type="evidence" value="ECO:0007669"/>
    <property type="project" value="UniProtKB-EC"/>
</dbReference>
<proteinExistence type="inferred from homology"/>
<dbReference type="PANTHER" id="PTHR35561:SF1">
    <property type="entry name" value="RNA 2',3'-CYCLIC PHOSPHODIESTERASE"/>
    <property type="match status" value="1"/>
</dbReference>
<feature type="active site" description="Proton donor" evidence="2">
    <location>
        <position position="42"/>
    </location>
</feature>
<dbReference type="GO" id="GO:0004113">
    <property type="term" value="F:2',3'-cyclic-nucleotide 3'-phosphodiesterase activity"/>
    <property type="evidence" value="ECO:0007669"/>
    <property type="project" value="InterPro"/>
</dbReference>
<keyword evidence="4" id="KW-0436">Ligase</keyword>
<reference evidence="4 5" key="1">
    <citation type="journal article" date="2016" name="Nat. Commun.">
        <title>Thousands of microbial genomes shed light on interconnected biogeochemical processes in an aquifer system.</title>
        <authorList>
            <person name="Anantharaman K."/>
            <person name="Brown C.T."/>
            <person name="Hug L.A."/>
            <person name="Sharon I."/>
            <person name="Castelle C.J."/>
            <person name="Probst A.J."/>
            <person name="Thomas B.C."/>
            <person name="Singh A."/>
            <person name="Wilkins M.J."/>
            <person name="Karaoz U."/>
            <person name="Brodie E.L."/>
            <person name="Williams K.H."/>
            <person name="Hubbard S.S."/>
            <person name="Banfield J.F."/>
        </authorList>
    </citation>
    <scope>NUCLEOTIDE SEQUENCE [LARGE SCALE GENOMIC DNA]</scope>
</reference>
<dbReference type="InterPro" id="IPR004175">
    <property type="entry name" value="RNA_CPDase"/>
</dbReference>
<dbReference type="NCBIfam" id="TIGR02258">
    <property type="entry name" value="2_5_ligase"/>
    <property type="match status" value="1"/>
</dbReference>
<dbReference type="EC" id="3.1.4.58" evidence="2"/>
<accession>A0A1G2I434</accession>